<dbReference type="NCBIfam" id="TIGR01909">
    <property type="entry name" value="C_GCAxxG_C_C"/>
    <property type="match status" value="1"/>
</dbReference>
<keyword evidence="2" id="KW-1185">Reference proteome</keyword>
<dbReference type="EMBL" id="AP024488">
    <property type="protein sequence ID" value="BCS99178.1"/>
    <property type="molecule type" value="Genomic_DNA"/>
</dbReference>
<protein>
    <recommendedName>
        <fullName evidence="3">C_GCAxxG_C_C family protein</fullName>
    </recommendedName>
</protein>
<evidence type="ECO:0000313" key="1">
    <source>
        <dbReference type="EMBL" id="BCS99178.1"/>
    </source>
</evidence>
<organism evidence="1 2">
    <name type="scientific">Desulfoluna limicola</name>
    <dbReference type="NCBI Taxonomy" id="2810562"/>
    <lineage>
        <taxon>Bacteria</taxon>
        <taxon>Pseudomonadati</taxon>
        <taxon>Thermodesulfobacteriota</taxon>
        <taxon>Desulfobacteria</taxon>
        <taxon>Desulfobacterales</taxon>
        <taxon>Desulfolunaceae</taxon>
        <taxon>Desulfoluna</taxon>
    </lineage>
</organism>
<dbReference type="InterPro" id="IPR010181">
    <property type="entry name" value="CGCAxxGCC_motif"/>
</dbReference>
<reference evidence="1 2" key="1">
    <citation type="submission" date="2021-02" db="EMBL/GenBank/DDBJ databases">
        <title>Complete genome of Desulfoluna sp. strain ASN36.</title>
        <authorList>
            <person name="Takahashi A."/>
            <person name="Kojima H."/>
            <person name="Fukui M."/>
        </authorList>
    </citation>
    <scope>NUCLEOTIDE SEQUENCE [LARGE SCALE GENOMIC DNA]</scope>
    <source>
        <strain evidence="1 2">ASN36</strain>
    </source>
</reference>
<gene>
    <name evidence="1" type="ORF">DSLASN_48100</name>
</gene>
<dbReference type="Proteomes" id="UP001320148">
    <property type="component" value="Chromosome"/>
</dbReference>
<dbReference type="RefSeq" id="WP_236890528.1">
    <property type="nucleotide sequence ID" value="NZ_AP024488.1"/>
</dbReference>
<sequence length="146" mass="16284">MKNRTDIAVQKFLDGYNCSQAVFFSFCDDLEIEKNLALKLASGFGAGMGRKQEICGAVSGGILVIGTAYGRGEHEDRSAMELSYKKTQILMDRFTAKHGTLSCRDLLNQCELTTKEGQLYFKENDLLRKKCIPCVKSVVETVEELL</sequence>
<evidence type="ECO:0008006" key="3">
    <source>
        <dbReference type="Google" id="ProtNLM"/>
    </source>
</evidence>
<evidence type="ECO:0000313" key="2">
    <source>
        <dbReference type="Proteomes" id="UP001320148"/>
    </source>
</evidence>
<accession>A0ABN6FDC2</accession>
<proteinExistence type="predicted"/>
<dbReference type="Pfam" id="PF09719">
    <property type="entry name" value="C_GCAxxG_C_C"/>
    <property type="match status" value="1"/>
</dbReference>
<name>A0ABN6FDC2_9BACT</name>